<feature type="domain" description="MmeI-like C-terminal" evidence="8">
    <location>
        <begin position="849"/>
        <end position="927"/>
    </location>
</feature>
<dbReference type="InterPro" id="IPR002052">
    <property type="entry name" value="DNA_methylase_N6_adenine_CS"/>
</dbReference>
<dbReference type="Pfam" id="PF20466">
    <property type="entry name" value="MmeI_TRD"/>
    <property type="match status" value="1"/>
</dbReference>
<keyword evidence="3 10" id="KW-0808">Transferase</keyword>
<dbReference type="InterPro" id="IPR046816">
    <property type="entry name" value="MmeI_Mtase"/>
</dbReference>
<evidence type="ECO:0000259" key="7">
    <source>
        <dbReference type="Pfam" id="PF20466"/>
    </source>
</evidence>
<feature type="domain" description="MmeI-like target recognition" evidence="7">
    <location>
        <begin position="642"/>
        <end position="846"/>
    </location>
</feature>
<dbReference type="GO" id="GO:0009007">
    <property type="term" value="F:site-specific DNA-methyltransferase (adenine-specific) activity"/>
    <property type="evidence" value="ECO:0007669"/>
    <property type="project" value="UniProtKB-EC"/>
</dbReference>
<dbReference type="InterPro" id="IPR046817">
    <property type="entry name" value="MmeI_N"/>
</dbReference>
<dbReference type="PANTHER" id="PTHR33841">
    <property type="entry name" value="DNA METHYLTRANSFERASE YEEA-RELATED"/>
    <property type="match status" value="1"/>
</dbReference>
<name>A0A811G710_CORDP</name>
<dbReference type="Gene3D" id="3.40.50.150">
    <property type="entry name" value="Vaccinia Virus protein VP39"/>
    <property type="match status" value="1"/>
</dbReference>
<feature type="domain" description="MmeI-like helicase spacer" evidence="6">
    <location>
        <begin position="202"/>
        <end position="277"/>
    </location>
</feature>
<dbReference type="GO" id="GO:0003676">
    <property type="term" value="F:nucleic acid binding"/>
    <property type="evidence" value="ECO:0007669"/>
    <property type="project" value="InterPro"/>
</dbReference>
<proteinExistence type="predicted"/>
<evidence type="ECO:0000259" key="6">
    <source>
        <dbReference type="Pfam" id="PF20465"/>
    </source>
</evidence>
<dbReference type="EMBL" id="CADDAV010000022">
    <property type="protein sequence ID" value="CAB0615357.1"/>
    <property type="molecule type" value="Genomic_DNA"/>
</dbReference>
<dbReference type="InterPro" id="IPR029063">
    <property type="entry name" value="SAM-dependent_MTases_sf"/>
</dbReference>
<feature type="domain" description="MmeI-like DNA-methyltransferase" evidence="9">
    <location>
        <begin position="365"/>
        <end position="611"/>
    </location>
</feature>
<dbReference type="AlphaFoldDB" id="A0A811G710"/>
<dbReference type="Pfam" id="PF20464">
    <property type="entry name" value="MmeI_N"/>
    <property type="match status" value="1"/>
</dbReference>
<evidence type="ECO:0000259" key="9">
    <source>
        <dbReference type="Pfam" id="PF20473"/>
    </source>
</evidence>
<protein>
    <recommendedName>
        <fullName evidence="1">site-specific DNA-methyltransferase (adenine-specific)</fullName>
        <ecNumber evidence="1">2.1.1.72</ecNumber>
    </recommendedName>
</protein>
<sequence length="929" mass="105480">MLLMSSSSPSEKKLAAKLFANKWADRGNEKSDTHSFWLELLRDVVGMEDVTTNVRFESRTSQRGYIDVVIQDAKTFIEQKSIDVSLDKADIRQGRVVTAFRQALNYANTMPNKLRPDYIITCNFAEFRIHDLNKVNAETDYISFTLAELPDQIHLLDFLIDPQKSRAVREEKVSMDAGTLVGKLYDALRDQYLDPNSDASQHSLNVLCVRLVFCLFAEDAGLFEKDAFYRYLDGLRADQVRVALRDLFEVLNTPVDSRDPYLSEQLKNFPYVNGGLFAKDEQIPNFTEEILDLLVHEVSEKTNWAEISPTIFGGVFESTLNPETRARGGMHYTSPENIHKVIDPLFLDSLKAELDSILNASGITANKRKKQLEAFHTKISELKFFDPACGSGNFLTETYIHLRKIENKILSELAGDQTQLGFSNVTLKVSLDQFYGIEINDFAVSVASTALWIAQLQANIEAESIVTTNIESLPLHDAAHIHLGNALRTDWASVLAPEQCNYIIGNPPFLGYSRLDDAQKEDRKAIFGKNGGVLDYVACWHRKAAEYMHRTDAEAALVSTNSICQGQQVTPLWKPLFDAGIHINFAHRTFVWSNEAADQAHVLCIIVGFSYIDRPVKQAWTYRKNEVEYSEPVHLNGYLAEAPDAFLTRRSKPISDVLEMAQGFKPADGGHLLLTPEERDELLAQEPLAAPWIRKFSMGAEFINGKDRYCLWLPEITGVELKRLPLVRARIDACREWRLEQIKTGDAYKLADRPHLLRPTSRFKDGTYIGIPKVSSERRKYVPFAFVTDGMIPGDMLYFIPTNSLFVFGVLMSQFQNAWMRVVAGRLKSDYRYGNTTVYNNFVFPEVDDSVRVDVEKRAQAVIDARSLYPEATLADMYDPDNDFLYPELMKAHRELDRAVEMAYGVDFGGDEQQIVAHLFKLYNEKVEK</sequence>
<comment type="catalytic activity">
    <reaction evidence="4">
        <text>a 2'-deoxyadenosine in DNA + S-adenosyl-L-methionine = an N(6)-methyl-2'-deoxyadenosine in DNA + S-adenosyl-L-homocysteine + H(+)</text>
        <dbReference type="Rhea" id="RHEA:15197"/>
        <dbReference type="Rhea" id="RHEA-COMP:12418"/>
        <dbReference type="Rhea" id="RHEA-COMP:12419"/>
        <dbReference type="ChEBI" id="CHEBI:15378"/>
        <dbReference type="ChEBI" id="CHEBI:57856"/>
        <dbReference type="ChEBI" id="CHEBI:59789"/>
        <dbReference type="ChEBI" id="CHEBI:90615"/>
        <dbReference type="ChEBI" id="CHEBI:90616"/>
        <dbReference type="EC" id="2.1.1.72"/>
    </reaction>
</comment>
<dbReference type="PANTHER" id="PTHR33841:SF1">
    <property type="entry name" value="DNA METHYLTRANSFERASE A"/>
    <property type="match status" value="1"/>
</dbReference>
<gene>
    <name evidence="10" type="ORF">CIP107547_01972</name>
</gene>
<dbReference type="PROSITE" id="PS00092">
    <property type="entry name" value="N6_MTASE"/>
    <property type="match status" value="1"/>
</dbReference>
<dbReference type="InterPro" id="IPR046820">
    <property type="entry name" value="MmeI_TRD"/>
</dbReference>
<dbReference type="REBASE" id="215261">
    <property type="entry name" value="Cdi2020ORF2645P"/>
</dbReference>
<dbReference type="EC" id="2.1.1.72" evidence="1"/>
<reference evidence="10 11" key="1">
    <citation type="submission" date="2020-02" db="EMBL/GenBank/DDBJ databases">
        <authorList>
            <person name="Brisse S."/>
        </authorList>
    </citation>
    <scope>NUCLEOTIDE SEQUENCE [LARGE SCALE GENOMIC DNA]</scope>
    <source>
        <strain evidence="10">CIP107547</strain>
    </source>
</reference>
<dbReference type="InterPro" id="IPR050953">
    <property type="entry name" value="N4_N6_ade-DNA_methylase"/>
</dbReference>
<evidence type="ECO:0000256" key="2">
    <source>
        <dbReference type="ARBA" id="ARBA00022603"/>
    </source>
</evidence>
<evidence type="ECO:0000256" key="1">
    <source>
        <dbReference type="ARBA" id="ARBA00011900"/>
    </source>
</evidence>
<dbReference type="GO" id="GO:0032259">
    <property type="term" value="P:methylation"/>
    <property type="evidence" value="ECO:0007669"/>
    <property type="project" value="UniProtKB-KW"/>
</dbReference>
<dbReference type="Pfam" id="PF20465">
    <property type="entry name" value="MmeI_hel"/>
    <property type="match status" value="1"/>
</dbReference>
<evidence type="ECO:0000313" key="11">
    <source>
        <dbReference type="Proteomes" id="UP000480222"/>
    </source>
</evidence>
<evidence type="ECO:0000313" key="10">
    <source>
        <dbReference type="EMBL" id="CAB0615357.1"/>
    </source>
</evidence>
<dbReference type="RefSeq" id="WP_072564901.1">
    <property type="nucleotide sequence ID" value="NZ_CP040520.1"/>
</dbReference>
<evidence type="ECO:0000259" key="5">
    <source>
        <dbReference type="Pfam" id="PF20464"/>
    </source>
</evidence>
<dbReference type="Pfam" id="PF20467">
    <property type="entry name" value="MmeI_C"/>
    <property type="match status" value="1"/>
</dbReference>
<dbReference type="Proteomes" id="UP000480222">
    <property type="component" value="Unassembled WGS sequence"/>
</dbReference>
<comment type="caution">
    <text evidence="10">The sequence shown here is derived from an EMBL/GenBank/DDBJ whole genome shotgun (WGS) entry which is preliminary data.</text>
</comment>
<evidence type="ECO:0000256" key="3">
    <source>
        <dbReference type="ARBA" id="ARBA00022679"/>
    </source>
</evidence>
<dbReference type="InterPro" id="IPR046818">
    <property type="entry name" value="MmeI_C"/>
</dbReference>
<dbReference type="SUPFAM" id="SSF53335">
    <property type="entry name" value="S-adenosyl-L-methionine-dependent methyltransferases"/>
    <property type="match status" value="1"/>
</dbReference>
<dbReference type="InterPro" id="IPR046819">
    <property type="entry name" value="MmeI_hel"/>
</dbReference>
<keyword evidence="2 10" id="KW-0489">Methyltransferase</keyword>
<feature type="domain" description="MmeI-like N-terminal" evidence="5">
    <location>
        <begin position="16"/>
        <end position="191"/>
    </location>
</feature>
<evidence type="ECO:0000256" key="4">
    <source>
        <dbReference type="ARBA" id="ARBA00047942"/>
    </source>
</evidence>
<accession>A0A811G710</accession>
<organism evidence="10 11">
    <name type="scientific">Corynebacterium diphtheriae</name>
    <dbReference type="NCBI Taxonomy" id="1717"/>
    <lineage>
        <taxon>Bacteria</taxon>
        <taxon>Bacillati</taxon>
        <taxon>Actinomycetota</taxon>
        <taxon>Actinomycetes</taxon>
        <taxon>Mycobacteriales</taxon>
        <taxon>Corynebacteriaceae</taxon>
        <taxon>Corynebacterium</taxon>
    </lineage>
</organism>
<evidence type="ECO:0000259" key="8">
    <source>
        <dbReference type="Pfam" id="PF20467"/>
    </source>
</evidence>
<dbReference type="Pfam" id="PF20473">
    <property type="entry name" value="MmeI_Mtase"/>
    <property type="match status" value="1"/>
</dbReference>